<evidence type="ECO:0000313" key="3">
    <source>
        <dbReference type="Proteomes" id="UP000827724"/>
    </source>
</evidence>
<dbReference type="AlphaFoldDB" id="A0A9P8QUD8"/>
<dbReference type="InterPro" id="IPR005152">
    <property type="entry name" value="Lipase_secreted"/>
</dbReference>
<evidence type="ECO:0008006" key="4">
    <source>
        <dbReference type="Google" id="ProtNLM"/>
    </source>
</evidence>
<keyword evidence="3" id="KW-1185">Reference proteome</keyword>
<dbReference type="PANTHER" id="PTHR34853">
    <property type="match status" value="1"/>
</dbReference>
<sequence>MLLKLASLAALAVPGVVAQAAFPDISASKTCDALCQSLAKMGWEYETSHHVDPGFYVTPSNFSSHLKAGSVLGVEVSTNLTGYTVPSGLTMSRIIYTTTDLNGKVLPASAYILWPANKPLKRDGCSDAFPMVAWAHGTAGAFAACAPSDYTNLQYDFMVPYALALQGIVVVAADYAGLGIGSLPNGDKVSHAYGASPAQANDVANAIIAARSAFPLLAKSPFVTAGHSQGGGVAWAFAERQVKQPVEGYAGTVAWAPPSDIIGVIAEANRDLAQGNVTASTYSMLGFVQRAVIAGITSVYPQFNFTGMTDIVYDRYQNVMAKIQACLPTDGLVYATVGITDLGVASWTNTSIAQEFRARTKTGGNQIAGPLLVMAGASDSAVSLKYVQALVQETCDANSKGRNPPSIEFFTYEGQDHFPLIQASHSHWMQWIKDRLHEASKDKPTKALPGGCSKHTVEAFRSEFNQKQTLPNWLLEKASPQEIWKYIF</sequence>
<feature type="signal peptide" evidence="1">
    <location>
        <begin position="1"/>
        <end position="18"/>
    </location>
</feature>
<dbReference type="GO" id="GO:0004806">
    <property type="term" value="F:triacylglycerol lipase activity"/>
    <property type="evidence" value="ECO:0007669"/>
    <property type="project" value="InterPro"/>
</dbReference>
<proteinExistence type="predicted"/>
<dbReference type="InterPro" id="IPR029058">
    <property type="entry name" value="AB_hydrolase_fold"/>
</dbReference>
<protein>
    <recommendedName>
        <fullName evidence="4">Secretory lipase</fullName>
    </recommendedName>
</protein>
<dbReference type="GO" id="GO:0016042">
    <property type="term" value="P:lipid catabolic process"/>
    <property type="evidence" value="ECO:0007669"/>
    <property type="project" value="InterPro"/>
</dbReference>
<dbReference type="Gene3D" id="3.40.50.1820">
    <property type="entry name" value="alpha/beta hydrolase"/>
    <property type="match status" value="2"/>
</dbReference>
<keyword evidence="1" id="KW-0732">Signal</keyword>
<dbReference type="PANTHER" id="PTHR34853:SF1">
    <property type="entry name" value="LIPASE 5"/>
    <property type="match status" value="1"/>
</dbReference>
<reference evidence="2" key="1">
    <citation type="submission" date="2021-08" db="EMBL/GenBank/DDBJ databases">
        <title>Chromosome-Level Trichoderma cornu-damae using Hi-C Data.</title>
        <authorList>
            <person name="Kim C.S."/>
        </authorList>
    </citation>
    <scope>NUCLEOTIDE SEQUENCE</scope>
    <source>
        <strain evidence="2">KA19-0412C</strain>
    </source>
</reference>
<dbReference type="EMBL" id="JAIWOZ010000001">
    <property type="protein sequence ID" value="KAH6611459.1"/>
    <property type="molecule type" value="Genomic_DNA"/>
</dbReference>
<feature type="chain" id="PRO_5040303332" description="Secretory lipase" evidence="1">
    <location>
        <begin position="19"/>
        <end position="488"/>
    </location>
</feature>
<dbReference type="Proteomes" id="UP000827724">
    <property type="component" value="Unassembled WGS sequence"/>
</dbReference>
<organism evidence="2 3">
    <name type="scientific">Trichoderma cornu-damae</name>
    <dbReference type="NCBI Taxonomy" id="654480"/>
    <lineage>
        <taxon>Eukaryota</taxon>
        <taxon>Fungi</taxon>
        <taxon>Dikarya</taxon>
        <taxon>Ascomycota</taxon>
        <taxon>Pezizomycotina</taxon>
        <taxon>Sordariomycetes</taxon>
        <taxon>Hypocreomycetidae</taxon>
        <taxon>Hypocreales</taxon>
        <taxon>Hypocreaceae</taxon>
        <taxon>Trichoderma</taxon>
    </lineage>
</organism>
<dbReference type="OrthoDB" id="5382058at2759"/>
<evidence type="ECO:0000313" key="2">
    <source>
        <dbReference type="EMBL" id="KAH6611459.1"/>
    </source>
</evidence>
<dbReference type="SUPFAM" id="SSF53474">
    <property type="entry name" value="alpha/beta-Hydrolases"/>
    <property type="match status" value="1"/>
</dbReference>
<name>A0A9P8QUD8_9HYPO</name>
<gene>
    <name evidence="2" type="ORF">Trco_001479</name>
</gene>
<accession>A0A9P8QUD8</accession>
<evidence type="ECO:0000256" key="1">
    <source>
        <dbReference type="SAM" id="SignalP"/>
    </source>
</evidence>
<dbReference type="Pfam" id="PF03583">
    <property type="entry name" value="LIP"/>
    <property type="match status" value="1"/>
</dbReference>
<comment type="caution">
    <text evidence="2">The sequence shown here is derived from an EMBL/GenBank/DDBJ whole genome shotgun (WGS) entry which is preliminary data.</text>
</comment>
<dbReference type="PIRSF" id="PIRSF029171">
    <property type="entry name" value="Esterase_LipA"/>
    <property type="match status" value="1"/>
</dbReference>